<keyword evidence="3" id="KW-1185">Reference proteome</keyword>
<protein>
    <recommendedName>
        <fullName evidence="1">Transposon Tn7 transposition protein TnsD C-terminal domain-containing protein</fullName>
    </recommendedName>
</protein>
<dbReference type="EMBL" id="WHNY01000005">
    <property type="protein sequence ID" value="NOU62818.1"/>
    <property type="molecule type" value="Genomic_DNA"/>
</dbReference>
<feature type="domain" description="Transposon Tn7 transposition protein TnsD C-terminal" evidence="1">
    <location>
        <begin position="92"/>
        <end position="408"/>
    </location>
</feature>
<evidence type="ECO:0000313" key="2">
    <source>
        <dbReference type="EMBL" id="NOU62818.1"/>
    </source>
</evidence>
<proteinExistence type="predicted"/>
<sequence length="497" mass="58543">MKMDDNEYGMCYPHREHQLRYIDICMIHKCNLITCCDLCGEYYSSKGDLSLALVPRCTSGHEVHNNGLQTAEPDPSMTWIVESFRLMINHYGEIDAKSLIEKLVPVLAKLGYIEFKGAILKSKVIEDMVAFFGKDLLHKYGINKDDLLERTTIGKLFTPNNVYINIYLYLFLIKFLIGDFKKLIVCNFEYSTKLPFDKGPWLCMNKICPSHNLPVINECIRTVKQHIYGRFTCTICGYSYVQRFESYKDNSAKKFKIVDFGFLWRETVTKMLSENRSLQSISKKVGSYTQTIKKFKLNILDPARCKTKYSVETLQNEFEKFMYKKSFTSRGEVRKEFGVGKYDRLMKIKRDWMENLLPQCKVNLFKYRNYDQLDIEAYDSVLIAYEQLRVENSVQRITKIVILKHTSKLIFCRLTGIKKNCFIKTNKLLLELSENQETYLKRIFPIILNRFENSPRYITLTWSLIINRLHHGYKNASPEVIEWVMQKIEDYQSDRNI</sequence>
<organism evidence="2 3">
    <name type="scientific">Paenibacillus plantarum</name>
    <dbReference type="NCBI Taxonomy" id="2654975"/>
    <lineage>
        <taxon>Bacteria</taxon>
        <taxon>Bacillati</taxon>
        <taxon>Bacillota</taxon>
        <taxon>Bacilli</taxon>
        <taxon>Bacillales</taxon>
        <taxon>Paenibacillaceae</taxon>
        <taxon>Paenibacillus</taxon>
    </lineage>
</organism>
<gene>
    <name evidence="2" type="ORF">GC096_01990</name>
</gene>
<comment type="caution">
    <text evidence="2">The sequence shown here is derived from an EMBL/GenBank/DDBJ whole genome shotgun (WGS) entry which is preliminary data.</text>
</comment>
<evidence type="ECO:0000313" key="3">
    <source>
        <dbReference type="Proteomes" id="UP000653578"/>
    </source>
</evidence>
<dbReference type="Pfam" id="PF15978">
    <property type="entry name" value="TnsD"/>
    <property type="match status" value="1"/>
</dbReference>
<accession>A0ABX1X335</accession>
<evidence type="ECO:0000259" key="1">
    <source>
        <dbReference type="Pfam" id="PF15978"/>
    </source>
</evidence>
<name>A0ABX1X335_9BACL</name>
<dbReference type="Proteomes" id="UP000653578">
    <property type="component" value="Unassembled WGS sequence"/>
</dbReference>
<dbReference type="InterPro" id="IPR032750">
    <property type="entry name" value="TnsD_C"/>
</dbReference>
<reference evidence="2 3" key="1">
    <citation type="submission" date="2019-10" db="EMBL/GenBank/DDBJ databases">
        <title>Description of Paenibacillus humi sp. nov.</title>
        <authorList>
            <person name="Carlier A."/>
            <person name="Qi S."/>
        </authorList>
    </citation>
    <scope>NUCLEOTIDE SEQUENCE [LARGE SCALE GENOMIC DNA]</scope>
    <source>
        <strain evidence="2 3">LMG 31461</strain>
    </source>
</reference>